<feature type="domain" description="Saccharopine dehydrogenase NADP binding" evidence="2">
    <location>
        <begin position="42"/>
        <end position="153"/>
    </location>
</feature>
<dbReference type="InterPro" id="IPR005097">
    <property type="entry name" value="Sacchrp_dh_NADP-bd"/>
</dbReference>
<evidence type="ECO:0000313" key="3">
    <source>
        <dbReference type="EMBL" id="RXZ49599.1"/>
    </source>
</evidence>
<proteinExistence type="predicted"/>
<dbReference type="InterPro" id="IPR036291">
    <property type="entry name" value="NAD(P)-bd_dom_sf"/>
</dbReference>
<dbReference type="EMBL" id="SDPO01000002">
    <property type="protein sequence ID" value="RXZ49599.1"/>
    <property type="molecule type" value="Genomic_DNA"/>
</dbReference>
<dbReference type="AlphaFoldDB" id="A0A4Q2JSB0"/>
<evidence type="ECO:0000313" key="4">
    <source>
        <dbReference type="Proteomes" id="UP000292935"/>
    </source>
</evidence>
<protein>
    <submittedName>
        <fullName evidence="3">Saccharopine dehydrogenase</fullName>
    </submittedName>
</protein>
<accession>A0A4Q2JSB0</accession>
<comment type="caution">
    <text evidence="3">The sequence shown here is derived from an EMBL/GenBank/DDBJ whole genome shotgun (WGS) entry which is preliminary data.</text>
</comment>
<reference evidence="3 4" key="1">
    <citation type="submission" date="2019-01" db="EMBL/GenBank/DDBJ databases">
        <authorList>
            <person name="Li J."/>
        </authorList>
    </citation>
    <scope>NUCLEOTIDE SEQUENCE [LARGE SCALE GENOMIC DNA]</scope>
    <source>
        <strain evidence="3 4">CCUG 35506</strain>
    </source>
</reference>
<sequence length="386" mass="41319">MLLASQDEPRRSVATVNPRRTPVQSDAVAEAASDAVSAPAKVLVYGAYGHTGRFVVIELLRRGLVPVLSGRNGSALEVMAAELGLDARRADVTDAEAIDEAMRDAAAVVNCAGPFAHTTGPLLDAANRRRVPYVDVAAEIEANEDTFTRIRERAGAEGEIVVPAMAFFGGLGDLLATAAMGDWADADEVHVAYGLSSWHPTPGTRAAGTVSRERRDGRHVTFRDGSLQYGEDESQLTTWSFPEPLGVRQVRSKFSMADIVTIPKHLRVRDVDCYMTVEAIAELSSSDTPAPVPVDENGRSEQTFVVDVMVRRGAEQRRASASGQDIYAITGPLAAEAVDRILSGRTRTTGVASAGAMFDPADFLDALHEELSWTSELAEPLGSDRS</sequence>
<dbReference type="SUPFAM" id="SSF51735">
    <property type="entry name" value="NAD(P)-binding Rossmann-fold domains"/>
    <property type="match status" value="1"/>
</dbReference>
<dbReference type="Pfam" id="PF03435">
    <property type="entry name" value="Sacchrp_dh_NADP"/>
    <property type="match status" value="1"/>
</dbReference>
<organism evidence="3 4">
    <name type="scientific">Agromyces fucosus</name>
    <dbReference type="NCBI Taxonomy" id="41985"/>
    <lineage>
        <taxon>Bacteria</taxon>
        <taxon>Bacillati</taxon>
        <taxon>Actinomycetota</taxon>
        <taxon>Actinomycetes</taxon>
        <taxon>Micrococcales</taxon>
        <taxon>Microbacteriaceae</taxon>
        <taxon>Agromyces</taxon>
    </lineage>
</organism>
<evidence type="ECO:0000259" key="2">
    <source>
        <dbReference type="Pfam" id="PF03435"/>
    </source>
</evidence>
<feature type="region of interest" description="Disordered" evidence="1">
    <location>
        <begin position="1"/>
        <end position="24"/>
    </location>
</feature>
<dbReference type="PANTHER" id="PTHR43781:SF1">
    <property type="entry name" value="SACCHAROPINE DEHYDROGENASE"/>
    <property type="match status" value="1"/>
</dbReference>
<gene>
    <name evidence="3" type="ORF">ESP57_09440</name>
</gene>
<dbReference type="Gene3D" id="3.40.50.720">
    <property type="entry name" value="NAD(P)-binding Rossmann-like Domain"/>
    <property type="match status" value="1"/>
</dbReference>
<dbReference type="PANTHER" id="PTHR43781">
    <property type="entry name" value="SACCHAROPINE DEHYDROGENASE"/>
    <property type="match status" value="1"/>
</dbReference>
<evidence type="ECO:0000256" key="1">
    <source>
        <dbReference type="SAM" id="MobiDB-lite"/>
    </source>
</evidence>
<keyword evidence="4" id="KW-1185">Reference proteome</keyword>
<name>A0A4Q2JSB0_9MICO</name>
<dbReference type="OrthoDB" id="3191258at2"/>
<dbReference type="Proteomes" id="UP000292935">
    <property type="component" value="Unassembled WGS sequence"/>
</dbReference>